<sequence>MKPVELYIHPSETKGAVKKVNAKIERTSPDHIRLTYTILDSDEDLAIPEGDGIRRDGLWLQTCLEFFLGRASEDSYREFNFSPGGDWAAYSFDRARQGKRQLLMPEDPKVAWRRDKKRWVLEADLMINDLPENGACNLTAVIGEKDGTKTHWAALHAPDAPDFHDPLCFSVPFPSLAKA</sequence>
<gene>
    <name evidence="1" type="ORF">KTQ36_07175</name>
</gene>
<evidence type="ECO:0000313" key="2">
    <source>
        <dbReference type="Proteomes" id="UP000698028"/>
    </source>
</evidence>
<name>A0ABS6V6H7_9SPHN</name>
<accession>A0ABS6V6H7</accession>
<proteinExistence type="predicted"/>
<dbReference type="EMBL" id="JAHVAH010000001">
    <property type="protein sequence ID" value="MBW0145076.1"/>
    <property type="molecule type" value="Genomic_DNA"/>
</dbReference>
<dbReference type="CDD" id="cd09627">
    <property type="entry name" value="DOMON_murB_like"/>
    <property type="match status" value="1"/>
</dbReference>
<dbReference type="Proteomes" id="UP000698028">
    <property type="component" value="Unassembled WGS sequence"/>
</dbReference>
<comment type="caution">
    <text evidence="1">The sequence shown here is derived from an EMBL/GenBank/DDBJ whole genome shotgun (WGS) entry which is preliminary data.</text>
</comment>
<keyword evidence="2" id="KW-1185">Reference proteome</keyword>
<organism evidence="1 2">
    <name type="scientific">Sphingomicrobium clamense</name>
    <dbReference type="NCBI Taxonomy" id="2851013"/>
    <lineage>
        <taxon>Bacteria</taxon>
        <taxon>Pseudomonadati</taxon>
        <taxon>Pseudomonadota</taxon>
        <taxon>Alphaproteobacteria</taxon>
        <taxon>Sphingomonadales</taxon>
        <taxon>Sphingomonadaceae</taxon>
        <taxon>Sphingomicrobium</taxon>
    </lineage>
</organism>
<reference evidence="1 2" key="1">
    <citation type="submission" date="2021-07" db="EMBL/GenBank/DDBJ databases">
        <title>The draft genome sequence of Sphingomicrobium sp. B8.</title>
        <authorList>
            <person name="Mu L."/>
        </authorList>
    </citation>
    <scope>NUCLEOTIDE SEQUENCE [LARGE SCALE GENOMIC DNA]</scope>
    <source>
        <strain evidence="1 2">B8</strain>
    </source>
</reference>
<dbReference type="RefSeq" id="WP_218633014.1">
    <property type="nucleotide sequence ID" value="NZ_JAHVAH010000001.1"/>
</dbReference>
<protein>
    <submittedName>
        <fullName evidence="1">DOMON-like domain-containing protein</fullName>
    </submittedName>
</protein>
<evidence type="ECO:0000313" key="1">
    <source>
        <dbReference type="EMBL" id="MBW0145076.1"/>
    </source>
</evidence>